<dbReference type="EMBL" id="CAQK01000813">
    <property type="protein sequence ID" value="CCQ53393.1"/>
    <property type="molecule type" value="Genomic_DNA"/>
</dbReference>
<protein>
    <submittedName>
        <fullName evidence="1">Uncharacterized protein</fullName>
    </submittedName>
</protein>
<comment type="caution">
    <text evidence="1">The sequence shown here is derived from an EMBL/GenBank/DDBJ whole genome shotgun (WGS) entry which is preliminary data.</text>
</comment>
<dbReference type="AlphaFoldDB" id="T2IK30"/>
<evidence type="ECO:0000313" key="2">
    <source>
        <dbReference type="Proteomes" id="UP000018348"/>
    </source>
</evidence>
<organism evidence="1 2">
    <name type="scientific">Crocosphaera watsonii WH 8502</name>
    <dbReference type="NCBI Taxonomy" id="423474"/>
    <lineage>
        <taxon>Bacteria</taxon>
        <taxon>Bacillati</taxon>
        <taxon>Cyanobacteriota</taxon>
        <taxon>Cyanophyceae</taxon>
        <taxon>Oscillatoriophycideae</taxon>
        <taxon>Chroococcales</taxon>
        <taxon>Aphanothecaceae</taxon>
        <taxon>Crocosphaera</taxon>
    </lineage>
</organism>
<dbReference type="GeneID" id="88767585"/>
<gene>
    <name evidence="1" type="ORF">CWATWH8502_2992</name>
</gene>
<reference evidence="1 2" key="2">
    <citation type="submission" date="2013-09" db="EMBL/GenBank/DDBJ databases">
        <title>Whole genome comparison of six Crocosphaera watsonii strains with differing phenotypes.</title>
        <authorList>
            <person name="Bench S.R."/>
            <person name="Heller P."/>
            <person name="Frank I."/>
            <person name="Arciniega M."/>
            <person name="Shilova I.N."/>
            <person name="Zehr J.P."/>
        </authorList>
    </citation>
    <scope>NUCLEOTIDE SEQUENCE [LARGE SCALE GENOMIC DNA]</scope>
    <source>
        <strain evidence="1 2">WH 8502</strain>
    </source>
</reference>
<dbReference type="RefSeq" id="WP_021831980.1">
    <property type="nucleotide sequence ID" value="NZ_CAQK01000813.1"/>
</dbReference>
<reference evidence="1 2" key="1">
    <citation type="submission" date="2013-01" db="EMBL/GenBank/DDBJ databases">
        <authorList>
            <person name="Bench S."/>
        </authorList>
    </citation>
    <scope>NUCLEOTIDE SEQUENCE [LARGE SCALE GENOMIC DNA]</scope>
    <source>
        <strain evidence="1 2">WH 8502</strain>
    </source>
</reference>
<evidence type="ECO:0000313" key="1">
    <source>
        <dbReference type="EMBL" id="CCQ53393.1"/>
    </source>
</evidence>
<proteinExistence type="predicted"/>
<accession>T2IK30</accession>
<dbReference type="Proteomes" id="UP000018348">
    <property type="component" value="Unassembled WGS sequence"/>
</dbReference>
<sequence>MIGRPSNTVDVLSIAEVSDSYPEQWVVMEITQRDEYGFPSKGEVLLSSTDKHKLIQETKESNGDLYLFYTGRIDDEIG</sequence>
<name>T2IK30_CROWT</name>